<comment type="cofactor">
    <cofactor evidence="1 8">
        <name>pyridoxal 5'-phosphate</name>
        <dbReference type="ChEBI" id="CHEBI:597326"/>
    </cofactor>
</comment>
<dbReference type="PROSITE" id="PS00599">
    <property type="entry name" value="AA_TRANSFER_CLASS_2"/>
    <property type="match status" value="1"/>
</dbReference>
<evidence type="ECO:0000313" key="12">
    <source>
        <dbReference type="Proteomes" id="UP000637513"/>
    </source>
</evidence>
<dbReference type="InterPro" id="IPR015421">
    <property type="entry name" value="PyrdxlP-dep_Trfase_major"/>
</dbReference>
<reference evidence="11 12" key="1">
    <citation type="submission" date="2020-08" db="EMBL/GenBank/DDBJ databases">
        <title>Genome public.</title>
        <authorList>
            <person name="Liu C."/>
            <person name="Sun Q."/>
        </authorList>
    </citation>
    <scope>NUCLEOTIDE SEQUENCE [LARGE SCALE GENOMIC DNA]</scope>
    <source>
        <strain evidence="11 12">BX3</strain>
    </source>
</reference>
<evidence type="ECO:0000256" key="7">
    <source>
        <dbReference type="ARBA" id="ARBA00047481"/>
    </source>
</evidence>
<evidence type="ECO:0000256" key="3">
    <source>
        <dbReference type="ARBA" id="ARBA00011738"/>
    </source>
</evidence>
<feature type="domain" description="Aminotransferase class I/classII large" evidence="10">
    <location>
        <begin position="24"/>
        <end position="346"/>
    </location>
</feature>
<keyword evidence="6 8" id="KW-0663">Pyridoxal phosphate</keyword>
<dbReference type="HAMAP" id="MF_01023">
    <property type="entry name" value="HisC_aminotrans_2"/>
    <property type="match status" value="1"/>
</dbReference>
<dbReference type="EMBL" id="JACRSW010000007">
    <property type="protein sequence ID" value="MBC8556417.1"/>
    <property type="molecule type" value="Genomic_DNA"/>
</dbReference>
<dbReference type="InterPro" id="IPR005861">
    <property type="entry name" value="HisP_aminotrans"/>
</dbReference>
<dbReference type="Proteomes" id="UP000637513">
    <property type="component" value="Unassembled WGS sequence"/>
</dbReference>
<evidence type="ECO:0000256" key="5">
    <source>
        <dbReference type="ARBA" id="ARBA00022679"/>
    </source>
</evidence>
<dbReference type="NCBIfam" id="TIGR01141">
    <property type="entry name" value="hisC"/>
    <property type="match status" value="1"/>
</dbReference>
<dbReference type="PANTHER" id="PTHR43643">
    <property type="entry name" value="HISTIDINOL-PHOSPHATE AMINOTRANSFERASE 2"/>
    <property type="match status" value="1"/>
</dbReference>
<organism evidence="11 12">
    <name type="scientific">Jutongia hominis</name>
    <dbReference type="NCBI Taxonomy" id="2763664"/>
    <lineage>
        <taxon>Bacteria</taxon>
        <taxon>Bacillati</taxon>
        <taxon>Bacillota</taxon>
        <taxon>Clostridia</taxon>
        <taxon>Lachnospirales</taxon>
        <taxon>Lachnospiraceae</taxon>
        <taxon>Jutongia</taxon>
    </lineage>
</organism>
<comment type="pathway">
    <text evidence="2 8">Amino-acid biosynthesis; L-histidine biosynthesis; L-histidine from 5-phospho-alpha-D-ribose 1-diphosphate: step 7/9.</text>
</comment>
<name>A0ABR7MT55_9FIRM</name>
<dbReference type="CDD" id="cd00609">
    <property type="entry name" value="AAT_like"/>
    <property type="match status" value="1"/>
</dbReference>
<feature type="region of interest" description="Disordered" evidence="9">
    <location>
        <begin position="1"/>
        <end position="22"/>
    </location>
</feature>
<evidence type="ECO:0000313" key="11">
    <source>
        <dbReference type="EMBL" id="MBC8556417.1"/>
    </source>
</evidence>
<sequence length="354" mass="40757">MSSWKDNLRTIEPYVPGEQPDLPDMIKLNTNENPYPPSPKVQEVLDQYDINALRLYPDPNSQHLVDAIAEYNGLNSDQVFVGVGSDDVLAIAFMTFFNSKKPILFPDITYSFYDVWAELFQIPYVQKPLDDHFEFVRSDYYGENGGIVIANPNAPTGVVQELDALRDIIDHNRDVVVIIDEAYVDFSDHSALELIKEYDNVLIVQTYSKSRSLAGMRIGHAMGSAELIAAMNDVRFSYNSYPMTRLSVEIGAAAIRDKAYFEEMRKRVVDTREWTKKELTRLGFTFGDSKTNFIFAKHKTIPGEVFFDELRKKHIFVRRFGNNPRIKDYLRISIGTQKEMEILVQELEKIEKMH</sequence>
<evidence type="ECO:0000256" key="8">
    <source>
        <dbReference type="HAMAP-Rule" id="MF_01023"/>
    </source>
</evidence>
<evidence type="ECO:0000256" key="6">
    <source>
        <dbReference type="ARBA" id="ARBA00022898"/>
    </source>
</evidence>
<dbReference type="RefSeq" id="WP_249302584.1">
    <property type="nucleotide sequence ID" value="NZ_JACRSW010000007.1"/>
</dbReference>
<evidence type="ECO:0000256" key="1">
    <source>
        <dbReference type="ARBA" id="ARBA00001933"/>
    </source>
</evidence>
<protein>
    <recommendedName>
        <fullName evidence="8">Histidinol-phosphate aminotransferase</fullName>
        <ecNumber evidence="8">2.6.1.9</ecNumber>
    </recommendedName>
    <alternativeName>
        <fullName evidence="8">Imidazole acetol-phosphate transaminase</fullName>
    </alternativeName>
</protein>
<evidence type="ECO:0000256" key="9">
    <source>
        <dbReference type="SAM" id="MobiDB-lite"/>
    </source>
</evidence>
<gene>
    <name evidence="8" type="primary">hisC</name>
    <name evidence="11" type="ORF">H8700_01635</name>
</gene>
<dbReference type="Gene3D" id="3.40.640.10">
    <property type="entry name" value="Type I PLP-dependent aspartate aminotransferase-like (Major domain)"/>
    <property type="match status" value="1"/>
</dbReference>
<evidence type="ECO:0000256" key="2">
    <source>
        <dbReference type="ARBA" id="ARBA00005011"/>
    </source>
</evidence>
<feature type="modified residue" description="N6-(pyridoxal phosphate)lysine" evidence="8">
    <location>
        <position position="209"/>
    </location>
</feature>
<dbReference type="PANTHER" id="PTHR43643:SF3">
    <property type="entry name" value="HISTIDINOL-PHOSPHATE AMINOTRANSFERASE"/>
    <property type="match status" value="1"/>
</dbReference>
<dbReference type="SUPFAM" id="SSF53383">
    <property type="entry name" value="PLP-dependent transferases"/>
    <property type="match status" value="1"/>
</dbReference>
<accession>A0ABR7MT55</accession>
<dbReference type="InterPro" id="IPR050106">
    <property type="entry name" value="HistidinolP_aminotransfase"/>
</dbReference>
<dbReference type="Gene3D" id="3.90.1150.10">
    <property type="entry name" value="Aspartate Aminotransferase, domain 1"/>
    <property type="match status" value="1"/>
</dbReference>
<evidence type="ECO:0000259" key="10">
    <source>
        <dbReference type="Pfam" id="PF00155"/>
    </source>
</evidence>
<comment type="caution">
    <text evidence="11">The sequence shown here is derived from an EMBL/GenBank/DDBJ whole genome shotgun (WGS) entry which is preliminary data.</text>
</comment>
<keyword evidence="8" id="KW-0028">Amino-acid biosynthesis</keyword>
<dbReference type="EC" id="2.6.1.9" evidence="8"/>
<dbReference type="Pfam" id="PF00155">
    <property type="entry name" value="Aminotran_1_2"/>
    <property type="match status" value="1"/>
</dbReference>
<comment type="catalytic activity">
    <reaction evidence="7 8">
        <text>L-histidinol phosphate + 2-oxoglutarate = 3-(imidazol-4-yl)-2-oxopropyl phosphate + L-glutamate</text>
        <dbReference type="Rhea" id="RHEA:23744"/>
        <dbReference type="ChEBI" id="CHEBI:16810"/>
        <dbReference type="ChEBI" id="CHEBI:29985"/>
        <dbReference type="ChEBI" id="CHEBI:57766"/>
        <dbReference type="ChEBI" id="CHEBI:57980"/>
        <dbReference type="EC" id="2.6.1.9"/>
    </reaction>
</comment>
<comment type="subunit">
    <text evidence="3 8">Homodimer.</text>
</comment>
<evidence type="ECO:0000256" key="4">
    <source>
        <dbReference type="ARBA" id="ARBA00022576"/>
    </source>
</evidence>
<keyword evidence="4 8" id="KW-0032">Aminotransferase</keyword>
<dbReference type="InterPro" id="IPR015422">
    <property type="entry name" value="PyrdxlP-dep_Trfase_small"/>
</dbReference>
<keyword evidence="8" id="KW-0368">Histidine biosynthesis</keyword>
<keyword evidence="12" id="KW-1185">Reference proteome</keyword>
<dbReference type="InterPro" id="IPR015424">
    <property type="entry name" value="PyrdxlP-dep_Trfase"/>
</dbReference>
<comment type="similarity">
    <text evidence="8">Belongs to the class-II pyridoxal-phosphate-dependent aminotransferase family. Histidinol-phosphate aminotransferase subfamily.</text>
</comment>
<dbReference type="GO" id="GO:0004400">
    <property type="term" value="F:histidinol-phosphate transaminase activity"/>
    <property type="evidence" value="ECO:0007669"/>
    <property type="project" value="UniProtKB-EC"/>
</dbReference>
<proteinExistence type="inferred from homology"/>
<keyword evidence="5 8" id="KW-0808">Transferase</keyword>
<dbReference type="InterPro" id="IPR004839">
    <property type="entry name" value="Aminotransferase_I/II_large"/>
</dbReference>
<dbReference type="InterPro" id="IPR001917">
    <property type="entry name" value="Aminotrans_II_pyridoxalP_BS"/>
</dbReference>